<dbReference type="Proteomes" id="UP000479000">
    <property type="component" value="Unassembled WGS sequence"/>
</dbReference>
<gene>
    <name evidence="1" type="ORF">NTEN_LOCUS10506</name>
</gene>
<proteinExistence type="predicted"/>
<protein>
    <submittedName>
        <fullName evidence="1">Uncharacterized protein</fullName>
    </submittedName>
</protein>
<evidence type="ECO:0000313" key="2">
    <source>
        <dbReference type="Proteomes" id="UP000479000"/>
    </source>
</evidence>
<organism evidence="1 2">
    <name type="scientific">Nesidiocoris tenuis</name>
    <dbReference type="NCBI Taxonomy" id="355587"/>
    <lineage>
        <taxon>Eukaryota</taxon>
        <taxon>Metazoa</taxon>
        <taxon>Ecdysozoa</taxon>
        <taxon>Arthropoda</taxon>
        <taxon>Hexapoda</taxon>
        <taxon>Insecta</taxon>
        <taxon>Pterygota</taxon>
        <taxon>Neoptera</taxon>
        <taxon>Paraneoptera</taxon>
        <taxon>Hemiptera</taxon>
        <taxon>Heteroptera</taxon>
        <taxon>Panheteroptera</taxon>
        <taxon>Cimicomorpha</taxon>
        <taxon>Miridae</taxon>
        <taxon>Dicyphina</taxon>
        <taxon>Nesidiocoris</taxon>
    </lineage>
</organism>
<keyword evidence="2" id="KW-1185">Reference proteome</keyword>
<accession>A0A6H5GU55</accession>
<dbReference type="AlphaFoldDB" id="A0A6H5GU55"/>
<reference evidence="1 2" key="1">
    <citation type="submission" date="2020-02" db="EMBL/GenBank/DDBJ databases">
        <authorList>
            <person name="Ferguson B K."/>
        </authorList>
    </citation>
    <scope>NUCLEOTIDE SEQUENCE [LARGE SCALE GENOMIC DNA]</scope>
</reference>
<name>A0A6H5GU55_9HEMI</name>
<dbReference type="EMBL" id="CADCXU010015792">
    <property type="protein sequence ID" value="CAB0005029.1"/>
    <property type="molecule type" value="Genomic_DNA"/>
</dbReference>
<sequence>MAYFRILMEYNNAILRGLPTWNSGPNSQSLLEKFAQVSLEFNNQCLHVADWLMRSPLSSTGADTLVCPWAGEENGLTCDTAFSLKVPGNGWFSTVAWSWSGAVLVPGFARLACTWCWMVSI</sequence>
<evidence type="ECO:0000313" key="1">
    <source>
        <dbReference type="EMBL" id="CAB0005029.1"/>
    </source>
</evidence>